<dbReference type="Proteomes" id="UP001239111">
    <property type="component" value="Chromosome 3"/>
</dbReference>
<protein>
    <submittedName>
        <fullName evidence="1">Uncharacterized protein</fullName>
    </submittedName>
</protein>
<accession>A0ACC2NLL0</accession>
<dbReference type="EMBL" id="CM056743">
    <property type="protein sequence ID" value="KAJ8671806.1"/>
    <property type="molecule type" value="Genomic_DNA"/>
</dbReference>
<proteinExistence type="predicted"/>
<organism evidence="1 2">
    <name type="scientific">Eretmocerus hayati</name>
    <dbReference type="NCBI Taxonomy" id="131215"/>
    <lineage>
        <taxon>Eukaryota</taxon>
        <taxon>Metazoa</taxon>
        <taxon>Ecdysozoa</taxon>
        <taxon>Arthropoda</taxon>
        <taxon>Hexapoda</taxon>
        <taxon>Insecta</taxon>
        <taxon>Pterygota</taxon>
        <taxon>Neoptera</taxon>
        <taxon>Endopterygota</taxon>
        <taxon>Hymenoptera</taxon>
        <taxon>Apocrita</taxon>
        <taxon>Proctotrupomorpha</taxon>
        <taxon>Chalcidoidea</taxon>
        <taxon>Aphelinidae</taxon>
        <taxon>Aphelininae</taxon>
        <taxon>Eretmocerus</taxon>
    </lineage>
</organism>
<gene>
    <name evidence="1" type="ORF">QAD02_003065</name>
</gene>
<name>A0ACC2NLL0_9HYME</name>
<evidence type="ECO:0000313" key="1">
    <source>
        <dbReference type="EMBL" id="KAJ8671806.1"/>
    </source>
</evidence>
<sequence length="577" mass="66108">MEAHTESPLMEARPPPPFVEAHPHQPVAEAQPQSPVMDFMDDIDRYVMQVKEFRLHHHRAITGEATGEEILLWIDGAQRCITNMDERLTRILRVSTKQKLQSAIGHLESIKRKLESYLKSEDKLKAHEIDCIQLNKCKVRLPLYKDRILEFKNFLFQERCPFIIYSDYECFVKPVSDHKQLVQRHEPLSVAYYLKCSYDDSLSRFASYRQLHPEDISPAKWFINELQEIAFQVDKIFKNPKSMDLSQDEQDEFDKADTCHICRKKIDNPNDKVRDHCHLTGVYRGLRNNDESVEHAPLEPEDEGLVDAPPLNNEVIEATMPNDPHLIDAIRVFQQPNSIEEEELLSMALDCEPRDEGLVNSQPLNHEVTEATTPHDSHLIDAVKASQQPNSIEEDELLSLALDCAEVEWEPPSKSSVENQTIASAAPEHSPGEHQQQHLQRVTRGRRLEYPDDQEQPRADGNYSETIYTFSKVLKLAPNKMDLSAINKAATVVTKKLKELESGKIYTVTTLSPVWTRFGNRVIAELNAEFQVFLPKRLSETLVQEQATLSLMQAAATAGTLKLKFINTFTMEFIHEA</sequence>
<evidence type="ECO:0000313" key="2">
    <source>
        <dbReference type="Proteomes" id="UP001239111"/>
    </source>
</evidence>
<comment type="caution">
    <text evidence="1">The sequence shown here is derived from an EMBL/GenBank/DDBJ whole genome shotgun (WGS) entry which is preliminary data.</text>
</comment>
<keyword evidence="2" id="KW-1185">Reference proteome</keyword>
<reference evidence="1" key="1">
    <citation type="submission" date="2023-04" db="EMBL/GenBank/DDBJ databases">
        <title>A chromosome-level genome assembly of the parasitoid wasp Eretmocerus hayati.</title>
        <authorList>
            <person name="Zhong Y."/>
            <person name="Liu S."/>
            <person name="Liu Y."/>
        </authorList>
    </citation>
    <scope>NUCLEOTIDE SEQUENCE</scope>
    <source>
        <strain evidence="1">ZJU_SS_LIU_2023</strain>
    </source>
</reference>